<dbReference type="GO" id="GO:0003735">
    <property type="term" value="F:structural constituent of ribosome"/>
    <property type="evidence" value="ECO:0007669"/>
    <property type="project" value="InterPro"/>
</dbReference>
<keyword evidence="4 7" id="KW-0689">Ribosomal protein</keyword>
<evidence type="ECO:0000256" key="1">
    <source>
        <dbReference type="ARBA" id="ARBA00007698"/>
    </source>
</evidence>
<keyword evidence="5 7" id="KW-0687">Ribonucleoprotein</keyword>
<dbReference type="NCBIfam" id="TIGR01032">
    <property type="entry name" value="rplT_bact"/>
    <property type="match status" value="1"/>
</dbReference>
<evidence type="ECO:0000256" key="3">
    <source>
        <dbReference type="ARBA" id="ARBA00022884"/>
    </source>
</evidence>
<evidence type="ECO:0000256" key="6">
    <source>
        <dbReference type="ARBA" id="ARBA00035172"/>
    </source>
</evidence>
<dbReference type="GO" id="GO:0019843">
    <property type="term" value="F:rRNA binding"/>
    <property type="evidence" value="ECO:0007669"/>
    <property type="project" value="UniProtKB-UniRule"/>
</dbReference>
<dbReference type="InterPro" id="IPR035566">
    <property type="entry name" value="Ribosomal_protein_bL20_C"/>
</dbReference>
<comment type="function">
    <text evidence="7 8">Binds directly to 23S ribosomal RNA and is necessary for the in vitro assembly process of the 50S ribosomal subunit. It is not involved in the protein synthesizing functions of that subunit.</text>
</comment>
<dbReference type="GO" id="GO:0005840">
    <property type="term" value="C:ribosome"/>
    <property type="evidence" value="ECO:0007669"/>
    <property type="project" value="UniProtKB-KW"/>
</dbReference>
<dbReference type="FunFam" id="1.10.1900.20:FF:000001">
    <property type="entry name" value="50S ribosomal protein L20"/>
    <property type="match status" value="1"/>
</dbReference>
<protein>
    <recommendedName>
        <fullName evidence="6 7">Large ribosomal subunit protein bL20</fullName>
    </recommendedName>
</protein>
<dbReference type="InterPro" id="IPR005813">
    <property type="entry name" value="Ribosomal_bL20"/>
</dbReference>
<dbReference type="InterPro" id="IPR049946">
    <property type="entry name" value="RIBOSOMAL_L20_CS"/>
</dbReference>
<evidence type="ECO:0000256" key="5">
    <source>
        <dbReference type="ARBA" id="ARBA00023274"/>
    </source>
</evidence>
<organism evidence="9 10">
    <name type="scientific">Humidesulfovibrio mexicanus</name>
    <dbReference type="NCBI Taxonomy" id="147047"/>
    <lineage>
        <taxon>Bacteria</taxon>
        <taxon>Pseudomonadati</taxon>
        <taxon>Thermodesulfobacteriota</taxon>
        <taxon>Desulfovibrionia</taxon>
        <taxon>Desulfovibrionales</taxon>
        <taxon>Desulfovibrionaceae</taxon>
        <taxon>Humidesulfovibrio</taxon>
    </lineage>
</organism>
<comment type="similarity">
    <text evidence="1 7 8">Belongs to the bacterial ribosomal protein bL20 family.</text>
</comment>
<gene>
    <name evidence="7" type="primary">rplT</name>
    <name evidence="9" type="ORF">SAMN04488503_2131</name>
</gene>
<dbReference type="OrthoDB" id="9808966at2"/>
<dbReference type="AlphaFoldDB" id="A0A239APJ8"/>
<dbReference type="CDD" id="cd07026">
    <property type="entry name" value="Ribosomal_L20"/>
    <property type="match status" value="1"/>
</dbReference>
<dbReference type="PANTHER" id="PTHR10986">
    <property type="entry name" value="39S RIBOSOMAL PROTEIN L20"/>
    <property type="match status" value="1"/>
</dbReference>
<dbReference type="Gene3D" id="6.10.160.10">
    <property type="match status" value="1"/>
</dbReference>
<dbReference type="GO" id="GO:0006412">
    <property type="term" value="P:translation"/>
    <property type="evidence" value="ECO:0007669"/>
    <property type="project" value="InterPro"/>
</dbReference>
<evidence type="ECO:0000256" key="7">
    <source>
        <dbReference type="HAMAP-Rule" id="MF_00382"/>
    </source>
</evidence>
<evidence type="ECO:0000256" key="8">
    <source>
        <dbReference type="RuleBase" id="RU000560"/>
    </source>
</evidence>
<sequence length="117" mass="13305">MRVKRGVAAHRRHKKFLKMAKGYIGAGHRLYRTARERVERALCFAFRDRKQKKRDFRRLWIVRINAGARLNGLSYSKLIGGLAKAGIEVNRKMLADLAVREPAVFAQVCQAAKAAKA</sequence>
<dbReference type="HAMAP" id="MF_00382">
    <property type="entry name" value="Ribosomal_bL20"/>
    <property type="match status" value="1"/>
</dbReference>
<evidence type="ECO:0000256" key="2">
    <source>
        <dbReference type="ARBA" id="ARBA00022730"/>
    </source>
</evidence>
<accession>A0A239APJ8</accession>
<dbReference type="GO" id="GO:0000027">
    <property type="term" value="P:ribosomal large subunit assembly"/>
    <property type="evidence" value="ECO:0007669"/>
    <property type="project" value="UniProtKB-UniRule"/>
</dbReference>
<proteinExistence type="inferred from homology"/>
<keyword evidence="2 7" id="KW-0699">rRNA-binding</keyword>
<dbReference type="PROSITE" id="PS00937">
    <property type="entry name" value="RIBOSOMAL_L20"/>
    <property type="match status" value="1"/>
</dbReference>
<evidence type="ECO:0000313" key="10">
    <source>
        <dbReference type="Proteomes" id="UP000198324"/>
    </source>
</evidence>
<dbReference type="SUPFAM" id="SSF74731">
    <property type="entry name" value="Ribosomal protein L20"/>
    <property type="match status" value="1"/>
</dbReference>
<dbReference type="Proteomes" id="UP000198324">
    <property type="component" value="Unassembled WGS sequence"/>
</dbReference>
<dbReference type="Pfam" id="PF00453">
    <property type="entry name" value="Ribosomal_L20"/>
    <property type="match status" value="1"/>
</dbReference>
<keyword evidence="3 7" id="KW-0694">RNA-binding</keyword>
<dbReference type="EMBL" id="FZOC01000004">
    <property type="protein sequence ID" value="SNR97469.1"/>
    <property type="molecule type" value="Genomic_DNA"/>
</dbReference>
<keyword evidence="10" id="KW-1185">Reference proteome</keyword>
<name>A0A239APJ8_9BACT</name>
<dbReference type="Gene3D" id="1.10.1900.20">
    <property type="entry name" value="Ribosomal protein L20"/>
    <property type="match status" value="1"/>
</dbReference>
<dbReference type="GO" id="GO:1990904">
    <property type="term" value="C:ribonucleoprotein complex"/>
    <property type="evidence" value="ECO:0007669"/>
    <property type="project" value="UniProtKB-KW"/>
</dbReference>
<evidence type="ECO:0000313" key="9">
    <source>
        <dbReference type="EMBL" id="SNR97469.1"/>
    </source>
</evidence>
<evidence type="ECO:0000256" key="4">
    <source>
        <dbReference type="ARBA" id="ARBA00022980"/>
    </source>
</evidence>
<dbReference type="PRINTS" id="PR00062">
    <property type="entry name" value="RIBOSOMALL20"/>
</dbReference>
<reference evidence="9 10" key="1">
    <citation type="submission" date="2017-06" db="EMBL/GenBank/DDBJ databases">
        <authorList>
            <person name="Kim H.J."/>
            <person name="Triplett B.A."/>
        </authorList>
    </citation>
    <scope>NUCLEOTIDE SEQUENCE [LARGE SCALE GENOMIC DNA]</scope>
    <source>
        <strain evidence="9 10">DSM 13116</strain>
    </source>
</reference>
<dbReference type="RefSeq" id="WP_089274354.1">
    <property type="nucleotide sequence ID" value="NZ_FZOC01000004.1"/>
</dbReference>